<evidence type="ECO:0000256" key="7">
    <source>
        <dbReference type="SAM" id="Phobius"/>
    </source>
</evidence>
<dbReference type="InterPro" id="IPR036259">
    <property type="entry name" value="MFS_trans_sf"/>
</dbReference>
<feature type="transmembrane region" description="Helical" evidence="7">
    <location>
        <begin position="99"/>
        <end position="118"/>
    </location>
</feature>
<evidence type="ECO:0000313" key="9">
    <source>
        <dbReference type="EMBL" id="ASG24417.1"/>
    </source>
</evidence>
<dbReference type="InterPro" id="IPR020846">
    <property type="entry name" value="MFS_dom"/>
</dbReference>
<feature type="transmembrane region" description="Helical" evidence="7">
    <location>
        <begin position="353"/>
        <end position="373"/>
    </location>
</feature>
<dbReference type="GO" id="GO:0022857">
    <property type="term" value="F:transmembrane transporter activity"/>
    <property type="evidence" value="ECO:0007669"/>
    <property type="project" value="InterPro"/>
</dbReference>
<evidence type="ECO:0000256" key="2">
    <source>
        <dbReference type="ARBA" id="ARBA00022448"/>
    </source>
</evidence>
<gene>
    <name evidence="9" type="ORF">Y958_26410</name>
</gene>
<feature type="region of interest" description="Disordered" evidence="6">
    <location>
        <begin position="1"/>
        <end position="21"/>
    </location>
</feature>
<keyword evidence="2" id="KW-0813">Transport</keyword>
<feature type="transmembrane region" description="Helical" evidence="7">
    <location>
        <begin position="30"/>
        <end position="54"/>
    </location>
</feature>
<feature type="transmembrane region" description="Helical" evidence="7">
    <location>
        <begin position="380"/>
        <end position="403"/>
    </location>
</feature>
<keyword evidence="3 7" id="KW-0812">Transmembrane</keyword>
<evidence type="ECO:0000256" key="1">
    <source>
        <dbReference type="ARBA" id="ARBA00004141"/>
    </source>
</evidence>
<evidence type="ECO:0000313" key="10">
    <source>
        <dbReference type="Proteomes" id="UP000197153"/>
    </source>
</evidence>
<feature type="transmembrane region" description="Helical" evidence="7">
    <location>
        <begin position="325"/>
        <end position="347"/>
    </location>
</feature>
<evidence type="ECO:0000256" key="4">
    <source>
        <dbReference type="ARBA" id="ARBA00022989"/>
    </source>
</evidence>
<evidence type="ECO:0000259" key="8">
    <source>
        <dbReference type="PROSITE" id="PS50850"/>
    </source>
</evidence>
<feature type="transmembrane region" description="Helical" evidence="7">
    <location>
        <begin position="250"/>
        <end position="270"/>
    </location>
</feature>
<dbReference type="PANTHER" id="PTHR23505">
    <property type="entry name" value="SPINSTER"/>
    <property type="match status" value="1"/>
</dbReference>
<keyword evidence="4 7" id="KW-1133">Transmembrane helix</keyword>
<dbReference type="Gene3D" id="1.20.1250.20">
    <property type="entry name" value="MFS general substrate transporter like domains"/>
    <property type="match status" value="2"/>
</dbReference>
<dbReference type="KEGG" id="nao:Y958_26410"/>
<organism evidence="9 10">
    <name type="scientific">Nitrospirillum viridazoti CBAmc</name>
    <dbReference type="NCBI Taxonomy" id="1441467"/>
    <lineage>
        <taxon>Bacteria</taxon>
        <taxon>Pseudomonadati</taxon>
        <taxon>Pseudomonadota</taxon>
        <taxon>Alphaproteobacteria</taxon>
        <taxon>Rhodospirillales</taxon>
        <taxon>Azospirillaceae</taxon>
        <taxon>Nitrospirillum</taxon>
        <taxon>Nitrospirillum viridazoti</taxon>
    </lineage>
</organism>
<feature type="transmembrane region" description="Helical" evidence="7">
    <location>
        <begin position="203"/>
        <end position="220"/>
    </location>
</feature>
<name>A0A248K0A5_9PROT</name>
<dbReference type="Pfam" id="PF07690">
    <property type="entry name" value="MFS_1"/>
    <property type="match status" value="1"/>
</dbReference>
<feature type="transmembrane region" description="Helical" evidence="7">
    <location>
        <begin position="158"/>
        <end position="183"/>
    </location>
</feature>
<reference evidence="9 10" key="1">
    <citation type="submission" date="2017-06" db="EMBL/GenBank/DDBJ databases">
        <title>Complete genome sequence of Nitrospirillum amazonense strain CBAmC, an endophytic nitrogen-fixing and plant growth-promoting bacterium, isolated from sugarcane.</title>
        <authorList>
            <person name="Schwab S."/>
            <person name="dos Santos Teixeira K.R."/>
            <person name="Simoes Araujo J.L."/>
            <person name="Soares Vidal M."/>
            <person name="Borges de Freitas H.R."/>
            <person name="Rivello Crivelaro A.L."/>
            <person name="Bueno de Camargo Nunes A."/>
            <person name="dos Santos C.M."/>
            <person name="Palmeira da Silva Rosa D."/>
            <person name="da Silva Padilha D."/>
            <person name="da Silva E."/>
            <person name="Araujo Terra L."/>
            <person name="Soares Mendes V."/>
            <person name="Farinelli L."/>
            <person name="Magalhaes Cruz L."/>
            <person name="Baldani J.I."/>
        </authorList>
    </citation>
    <scope>NUCLEOTIDE SEQUENCE [LARGE SCALE GENOMIC DNA]</scope>
    <source>
        <strain evidence="9 10">CBAmC</strain>
    </source>
</reference>
<proteinExistence type="predicted"/>
<evidence type="ECO:0000256" key="5">
    <source>
        <dbReference type="ARBA" id="ARBA00023136"/>
    </source>
</evidence>
<feature type="transmembrane region" description="Helical" evidence="7">
    <location>
        <begin position="415"/>
        <end position="436"/>
    </location>
</feature>
<dbReference type="EMBL" id="CP022112">
    <property type="protein sequence ID" value="ASG24417.1"/>
    <property type="molecule type" value="Genomic_DNA"/>
</dbReference>
<dbReference type="GO" id="GO:0016020">
    <property type="term" value="C:membrane"/>
    <property type="evidence" value="ECO:0007669"/>
    <property type="project" value="UniProtKB-SubCell"/>
</dbReference>
<feature type="transmembrane region" description="Helical" evidence="7">
    <location>
        <begin position="290"/>
        <end position="313"/>
    </location>
</feature>
<keyword evidence="5 7" id="KW-0472">Membrane</keyword>
<dbReference type="AlphaFoldDB" id="A0A248K0A5"/>
<protein>
    <recommendedName>
        <fullName evidence="8">Major facilitator superfamily (MFS) profile domain-containing protein</fullName>
    </recommendedName>
</protein>
<dbReference type="RefSeq" id="WP_088874847.1">
    <property type="nucleotide sequence ID" value="NZ_CP022112.1"/>
</dbReference>
<feature type="domain" description="Major facilitator superfamily (MFS) profile" evidence="8">
    <location>
        <begin position="32"/>
        <end position="439"/>
    </location>
</feature>
<accession>A0A248K0A5</accession>
<dbReference type="PROSITE" id="PS50850">
    <property type="entry name" value="MFS"/>
    <property type="match status" value="1"/>
</dbReference>
<evidence type="ECO:0000256" key="6">
    <source>
        <dbReference type="SAM" id="MobiDB-lite"/>
    </source>
</evidence>
<dbReference type="InterPro" id="IPR044770">
    <property type="entry name" value="MFS_spinster-like"/>
</dbReference>
<dbReference type="InterPro" id="IPR011701">
    <property type="entry name" value="MFS"/>
</dbReference>
<dbReference type="Proteomes" id="UP000197153">
    <property type="component" value="Chromosome 3"/>
</dbReference>
<keyword evidence="10" id="KW-1185">Reference proteome</keyword>
<feature type="transmembrane region" description="Helical" evidence="7">
    <location>
        <begin position="66"/>
        <end position="87"/>
    </location>
</feature>
<dbReference type="PANTHER" id="PTHR23505:SF79">
    <property type="entry name" value="PROTEIN SPINSTER"/>
    <property type="match status" value="1"/>
</dbReference>
<comment type="subcellular location">
    <subcellularLocation>
        <location evidence="1">Membrane</location>
        <topology evidence="1">Multi-pass membrane protein</topology>
    </subcellularLocation>
</comment>
<dbReference type="SUPFAM" id="SSF103473">
    <property type="entry name" value="MFS general substrate transporter"/>
    <property type="match status" value="1"/>
</dbReference>
<feature type="transmembrane region" description="Helical" evidence="7">
    <location>
        <begin position="124"/>
        <end position="146"/>
    </location>
</feature>
<evidence type="ECO:0000256" key="3">
    <source>
        <dbReference type="ARBA" id="ARBA00022692"/>
    </source>
</evidence>
<sequence>MAANQSGADVHPAQGGSGAAVPWPSSSRGWLTVVIFFVTAILSYTDRLIFSLLVDPVRNSLGISDFQVGLAQGTSFAIIYALAGLPAGRLADIANRRNLLLIGIIIWSTGTVICGLATGMASLIAARVFVAAGEAILAPTAISMISDLFPQERRGRPMAVFLSGMNVGSGLAIVIGGGVLTLAQSGAFNSLGGGHVTPWRTTLVLIGLLGFPVLALLLLIREPQRRASQSQWKRPFRVVLNEMWGRWRRLLPIFVALAALAAVDFALISWTPTLLLRDFSASAWEVSNGFGLVVLICGFLGTVVGGFAADRLFIRGGNPLRLRFAAVLGLSGGLSLIFLTIATAGYVVALSGFWLFVSAVATICGIATAQDIVPDDARGLCISFISMGNISLGLGVGASLPGALTSGMIVRISGLSWAIAVATAPLALIAALLLGASNRTPRGH</sequence>